<dbReference type="GO" id="GO:0016301">
    <property type="term" value="F:kinase activity"/>
    <property type="evidence" value="ECO:0007669"/>
    <property type="project" value="UniProtKB-KW"/>
</dbReference>
<dbReference type="STRING" id="407821.A0A087UAN2"/>
<dbReference type="GO" id="GO:0007165">
    <property type="term" value="P:signal transduction"/>
    <property type="evidence" value="ECO:0007669"/>
    <property type="project" value="InterPro"/>
</dbReference>
<dbReference type="OMA" id="NICKKTE"/>
<evidence type="ECO:0000313" key="6">
    <source>
        <dbReference type="EMBL" id="KFM74421.1"/>
    </source>
</evidence>
<dbReference type="PANTHER" id="PTHR14899:SF0">
    <property type="entry name" value="G KINASE-ANCHORING PROTEIN 1"/>
    <property type="match status" value="1"/>
</dbReference>
<dbReference type="InterPro" id="IPR026109">
    <property type="entry name" value="GKAP1"/>
</dbReference>
<dbReference type="Proteomes" id="UP000054359">
    <property type="component" value="Unassembled WGS sequence"/>
</dbReference>
<comment type="similarity">
    <text evidence="2">Belongs to the GKAP1 family.</text>
</comment>
<evidence type="ECO:0000256" key="5">
    <source>
        <dbReference type="SAM" id="MobiDB-lite"/>
    </source>
</evidence>
<keyword evidence="6" id="KW-0418">Kinase</keyword>
<sequence>MDESDFFHKIEEDAEKIITKEQKQEHYKSLDPALESARFLQCQEELRKKDEEIAMLNESLKKLKEELKNVKTRNKKLYGILESGEMREKAEILVQINQLLTVKDELTEQLNEYHTALEQERSKVHSLQMELKKCQSSRKQRTESK</sequence>
<organism evidence="6 7">
    <name type="scientific">Stegodyphus mimosarum</name>
    <name type="common">African social velvet spider</name>
    <dbReference type="NCBI Taxonomy" id="407821"/>
    <lineage>
        <taxon>Eukaryota</taxon>
        <taxon>Metazoa</taxon>
        <taxon>Ecdysozoa</taxon>
        <taxon>Arthropoda</taxon>
        <taxon>Chelicerata</taxon>
        <taxon>Arachnida</taxon>
        <taxon>Araneae</taxon>
        <taxon>Araneomorphae</taxon>
        <taxon>Entelegynae</taxon>
        <taxon>Eresoidea</taxon>
        <taxon>Eresidae</taxon>
        <taxon>Stegodyphus</taxon>
    </lineage>
</organism>
<name>A0A087UAN2_STEMI</name>
<keyword evidence="4" id="KW-0175">Coiled coil</keyword>
<evidence type="ECO:0000313" key="7">
    <source>
        <dbReference type="Proteomes" id="UP000054359"/>
    </source>
</evidence>
<keyword evidence="7" id="KW-1185">Reference proteome</keyword>
<keyword evidence="3" id="KW-0333">Golgi apparatus</keyword>
<keyword evidence="6" id="KW-0808">Transferase</keyword>
<proteinExistence type="inferred from homology"/>
<feature type="non-terminal residue" evidence="6">
    <location>
        <position position="145"/>
    </location>
</feature>
<comment type="subcellular location">
    <subcellularLocation>
        <location evidence="1">Golgi apparatus</location>
    </subcellularLocation>
</comment>
<feature type="region of interest" description="Disordered" evidence="5">
    <location>
        <begin position="121"/>
        <end position="145"/>
    </location>
</feature>
<evidence type="ECO:0000256" key="1">
    <source>
        <dbReference type="ARBA" id="ARBA00004555"/>
    </source>
</evidence>
<accession>A0A087UAN2</accession>
<evidence type="ECO:0000256" key="4">
    <source>
        <dbReference type="ARBA" id="ARBA00023054"/>
    </source>
</evidence>
<reference evidence="6 7" key="1">
    <citation type="submission" date="2013-11" db="EMBL/GenBank/DDBJ databases">
        <title>Genome sequencing of Stegodyphus mimosarum.</title>
        <authorList>
            <person name="Bechsgaard J."/>
        </authorList>
    </citation>
    <scope>NUCLEOTIDE SEQUENCE [LARGE SCALE GENOMIC DNA]</scope>
</reference>
<dbReference type="AlphaFoldDB" id="A0A087UAN2"/>
<dbReference type="EMBL" id="KK119032">
    <property type="protein sequence ID" value="KFM74421.1"/>
    <property type="molecule type" value="Genomic_DNA"/>
</dbReference>
<evidence type="ECO:0000256" key="2">
    <source>
        <dbReference type="ARBA" id="ARBA00006662"/>
    </source>
</evidence>
<dbReference type="GO" id="GO:0005794">
    <property type="term" value="C:Golgi apparatus"/>
    <property type="evidence" value="ECO:0007669"/>
    <property type="project" value="UniProtKB-SubCell"/>
</dbReference>
<dbReference type="PANTHER" id="PTHR14899">
    <property type="entry name" value="G KINASE ANCHORING PROTEIN 1"/>
    <property type="match status" value="1"/>
</dbReference>
<protein>
    <submittedName>
        <fullName evidence="6">G kinase-anchoring protein 1</fullName>
    </submittedName>
</protein>
<evidence type="ECO:0000256" key="3">
    <source>
        <dbReference type="ARBA" id="ARBA00023034"/>
    </source>
</evidence>
<gene>
    <name evidence="6" type="ORF">X975_12737</name>
</gene>
<dbReference type="OrthoDB" id="5864420at2759"/>